<keyword evidence="3" id="KW-0449">Lipoprotein</keyword>
<feature type="region of interest" description="Disordered" evidence="4">
    <location>
        <begin position="760"/>
        <end position="785"/>
    </location>
</feature>
<dbReference type="GO" id="GO:0003924">
    <property type="term" value="F:GTPase activity"/>
    <property type="evidence" value="ECO:0007669"/>
    <property type="project" value="InterPro"/>
</dbReference>
<dbReference type="InterPro" id="IPR001806">
    <property type="entry name" value="Small_GTPase"/>
</dbReference>
<feature type="region of interest" description="Disordered" evidence="4">
    <location>
        <begin position="65"/>
        <end position="125"/>
    </location>
</feature>
<evidence type="ECO:0000256" key="1">
    <source>
        <dbReference type="ARBA" id="ARBA00022741"/>
    </source>
</evidence>
<accession>A0AA88NML1</accession>
<feature type="compositionally biased region" description="Basic residues" evidence="4">
    <location>
        <begin position="17"/>
        <end position="34"/>
    </location>
</feature>
<feature type="region of interest" description="Disordered" evidence="4">
    <location>
        <begin position="1510"/>
        <end position="1550"/>
    </location>
</feature>
<dbReference type="InterPro" id="IPR005225">
    <property type="entry name" value="Small_GTP-bd"/>
</dbReference>
<evidence type="ECO:0000256" key="4">
    <source>
        <dbReference type="SAM" id="MobiDB-lite"/>
    </source>
</evidence>
<dbReference type="SMART" id="SM00176">
    <property type="entry name" value="RAN"/>
    <property type="match status" value="1"/>
</dbReference>
<name>A0AA88NML1_CHASR</name>
<feature type="region of interest" description="Disordered" evidence="4">
    <location>
        <begin position="850"/>
        <end position="870"/>
    </location>
</feature>
<feature type="compositionally biased region" description="Polar residues" evidence="4">
    <location>
        <begin position="1748"/>
        <end position="1766"/>
    </location>
</feature>
<dbReference type="Gene3D" id="3.40.50.300">
    <property type="entry name" value="P-loop containing nucleotide triphosphate hydrolases"/>
    <property type="match status" value="1"/>
</dbReference>
<dbReference type="InterPro" id="IPR050227">
    <property type="entry name" value="Rab"/>
</dbReference>
<dbReference type="PROSITE" id="PS51419">
    <property type="entry name" value="RAB"/>
    <property type="match status" value="1"/>
</dbReference>
<dbReference type="FunFam" id="3.40.50.300:FF:001129">
    <property type="entry name" value="ras-related protein Rab-44 isoform X2"/>
    <property type="match status" value="1"/>
</dbReference>
<dbReference type="SUPFAM" id="SSF52540">
    <property type="entry name" value="P-loop containing nucleoside triphosphate hydrolases"/>
    <property type="match status" value="1"/>
</dbReference>
<dbReference type="PANTHER" id="PTHR47977">
    <property type="entry name" value="RAS-RELATED PROTEIN RAB"/>
    <property type="match status" value="1"/>
</dbReference>
<feature type="compositionally biased region" description="Basic residues" evidence="4">
    <location>
        <begin position="978"/>
        <end position="993"/>
    </location>
</feature>
<dbReference type="SMART" id="SM00175">
    <property type="entry name" value="RAB"/>
    <property type="match status" value="1"/>
</dbReference>
<feature type="region of interest" description="Disordered" evidence="4">
    <location>
        <begin position="1615"/>
        <end position="1770"/>
    </location>
</feature>
<dbReference type="InterPro" id="IPR027417">
    <property type="entry name" value="P-loop_NTPase"/>
</dbReference>
<feature type="region of interest" description="Disordered" evidence="4">
    <location>
        <begin position="1"/>
        <end position="49"/>
    </location>
</feature>
<keyword evidence="1" id="KW-0547">Nucleotide-binding</keyword>
<feature type="compositionally biased region" description="Basic and acidic residues" evidence="4">
    <location>
        <begin position="1665"/>
        <end position="1723"/>
    </location>
</feature>
<feature type="compositionally biased region" description="Basic and acidic residues" evidence="4">
    <location>
        <begin position="228"/>
        <end position="245"/>
    </location>
</feature>
<feature type="region of interest" description="Disordered" evidence="4">
    <location>
        <begin position="1945"/>
        <end position="1967"/>
    </location>
</feature>
<feature type="compositionally biased region" description="Basic residues" evidence="4">
    <location>
        <begin position="1264"/>
        <end position="1278"/>
    </location>
</feature>
<feature type="compositionally biased region" description="Polar residues" evidence="4">
    <location>
        <begin position="1253"/>
        <end position="1262"/>
    </location>
</feature>
<feature type="region of interest" description="Disordered" evidence="4">
    <location>
        <begin position="351"/>
        <end position="405"/>
    </location>
</feature>
<keyword evidence="2" id="KW-0342">GTP-binding</keyword>
<feature type="compositionally biased region" description="Basic residues" evidence="4">
    <location>
        <begin position="1653"/>
        <end position="1664"/>
    </location>
</feature>
<feature type="region of interest" description="Disordered" evidence="4">
    <location>
        <begin position="153"/>
        <end position="267"/>
    </location>
</feature>
<feature type="compositionally biased region" description="Polar residues" evidence="4">
    <location>
        <begin position="496"/>
        <end position="505"/>
    </location>
</feature>
<feature type="region of interest" description="Disordered" evidence="4">
    <location>
        <begin position="956"/>
        <end position="1005"/>
    </location>
</feature>
<feature type="region of interest" description="Disordered" evidence="4">
    <location>
        <begin position="1237"/>
        <end position="1290"/>
    </location>
</feature>
<feature type="compositionally biased region" description="Low complexity" evidence="4">
    <location>
        <begin position="1724"/>
        <end position="1740"/>
    </location>
</feature>
<feature type="compositionally biased region" description="Polar residues" evidence="4">
    <location>
        <begin position="73"/>
        <end position="102"/>
    </location>
</feature>
<feature type="compositionally biased region" description="Basic residues" evidence="4">
    <location>
        <begin position="375"/>
        <end position="392"/>
    </location>
</feature>
<feature type="region of interest" description="Disordered" evidence="4">
    <location>
        <begin position="494"/>
        <end position="539"/>
    </location>
</feature>
<dbReference type="Pfam" id="PF00071">
    <property type="entry name" value="Ras"/>
    <property type="match status" value="1"/>
</dbReference>
<organism evidence="5 6">
    <name type="scientific">Channa striata</name>
    <name type="common">Snakehead murrel</name>
    <name type="synonym">Ophicephalus striatus</name>
    <dbReference type="NCBI Taxonomy" id="64152"/>
    <lineage>
        <taxon>Eukaryota</taxon>
        <taxon>Metazoa</taxon>
        <taxon>Chordata</taxon>
        <taxon>Craniata</taxon>
        <taxon>Vertebrata</taxon>
        <taxon>Euteleostomi</taxon>
        <taxon>Actinopterygii</taxon>
        <taxon>Neopterygii</taxon>
        <taxon>Teleostei</taxon>
        <taxon>Neoteleostei</taxon>
        <taxon>Acanthomorphata</taxon>
        <taxon>Anabantaria</taxon>
        <taxon>Anabantiformes</taxon>
        <taxon>Channoidei</taxon>
        <taxon>Channidae</taxon>
        <taxon>Channa</taxon>
    </lineage>
</organism>
<feature type="compositionally biased region" description="Basic and acidic residues" evidence="4">
    <location>
        <begin position="1540"/>
        <end position="1550"/>
    </location>
</feature>
<feature type="compositionally biased region" description="Polar residues" evidence="4">
    <location>
        <begin position="760"/>
        <end position="770"/>
    </location>
</feature>
<feature type="compositionally biased region" description="Polar residues" evidence="4">
    <location>
        <begin position="351"/>
        <end position="365"/>
    </location>
</feature>
<reference evidence="5" key="1">
    <citation type="submission" date="2023-07" db="EMBL/GenBank/DDBJ databases">
        <title>Chromosome-level Genome Assembly of Striped Snakehead (Channa striata).</title>
        <authorList>
            <person name="Liu H."/>
        </authorList>
    </citation>
    <scope>NUCLEOTIDE SEQUENCE</scope>
    <source>
        <strain evidence="5">Gz</strain>
        <tissue evidence="5">Muscle</tissue>
    </source>
</reference>
<dbReference type="Proteomes" id="UP001187415">
    <property type="component" value="Unassembled WGS sequence"/>
</dbReference>
<dbReference type="GO" id="GO:0005525">
    <property type="term" value="F:GTP binding"/>
    <property type="evidence" value="ECO:0007669"/>
    <property type="project" value="UniProtKB-KW"/>
</dbReference>
<feature type="compositionally biased region" description="Polar residues" evidence="4">
    <location>
        <begin position="193"/>
        <end position="222"/>
    </location>
</feature>
<dbReference type="PRINTS" id="PR00449">
    <property type="entry name" value="RASTRNSFRMNG"/>
</dbReference>
<feature type="compositionally biased region" description="Basic and acidic residues" evidence="4">
    <location>
        <begin position="860"/>
        <end position="870"/>
    </location>
</feature>
<feature type="compositionally biased region" description="Basic and acidic residues" evidence="4">
    <location>
        <begin position="994"/>
        <end position="1005"/>
    </location>
</feature>
<feature type="compositionally biased region" description="Basic residues" evidence="4">
    <location>
        <begin position="509"/>
        <end position="527"/>
    </location>
</feature>
<evidence type="ECO:0000313" key="5">
    <source>
        <dbReference type="EMBL" id="KAK2862045.1"/>
    </source>
</evidence>
<feature type="compositionally biased region" description="Basic and acidic residues" evidence="4">
    <location>
        <begin position="155"/>
        <end position="190"/>
    </location>
</feature>
<evidence type="ECO:0000313" key="6">
    <source>
        <dbReference type="Proteomes" id="UP001187415"/>
    </source>
</evidence>
<evidence type="ECO:0000256" key="3">
    <source>
        <dbReference type="ARBA" id="ARBA00023288"/>
    </source>
</evidence>
<feature type="region of interest" description="Disordered" evidence="4">
    <location>
        <begin position="1566"/>
        <end position="1596"/>
    </location>
</feature>
<sequence>MVNINEESNTDFDHMGNRRKLGSSRRKKGRHHVKISSAEPTEENEENITVAEVLETTETTLALQKTRQEELSQDTQQDITISETDGISLYSTSMPGSSSEVQKPTKYPEADLESFTHQTENPEELCDRGTDFKEKTFNESVAATLEGIVQSQTLHSKDDLSTHEEQDEHFNLPEVTTAHHSEDTVNKELEQAVQPTQMQELQDTDYTFENTTNDLMENSDNCSGDLKGQSEPDDTNHSELTRESTDNSLTTEEVSNPGDGQSENPKEESNVVILHQINAEHVPYDTMTTQIDGLERVVIELPKKLNNESQAEDDINHCADQTSHQERHGLFSEPEDSKSFQALESEIHTHLGSQPQDNMLNINEESNTDFDHMGNRRKLGSSRRKKGRHHVKISSAEPTEENEENVTVAEVLETTETTLALQTTRQEELSQDTQQDITISETDGISLYSTSMPGSSSEVQKPTKYPEADLESFIHQTENPQELCDRGTDFKEKTFNESVESNTDFNRMGNRRKLGSSRRKKERHHVKVSSAEPTEENEENITVAEVLETTETTLALQVQPTQMEKVPQIDYSFQDTIHCLTENFDTCSGKLKDQSVQEVTQMVKSTEMQETSQIYHPGVIHDSTGNSNIISSTSTYEFENKDKHQSKLSVKSTNDSAARQEFSICGKEEHTEENNLDQVKVNYQAYDTKKPQTSEIESVDTCLNTVHEIECQEENEHKSHVEKQVLLTKRESEYSLKALQSEIHPIFDPQNQDNSISIDEQHSTGLSCSGSKRKLGGSHRNEGPQRFKNSIAESYQKPIDQSDFTDLHDKKCLHVSSVTDTESKERKKDTELLSQWGILQASSELHLKSDGINPSVTMERNTEKNSPEQHTELRCSVEQPAGLLPNELPTNEEQSEHFNLTEVRGAQNSEDAAKKVPEDDINSTPVQEMHQINYISDKEEKSSVQTLQLEVHAPLDSQPQDHSKNIKEETQTGFKFTANKRKLGSSRRNKGRQHGLDTDTETYHKPKEEVVQNTCGDESSETTKVSLETTRLEELKQQTDPGFKPAEGTTKTIQEEDTTLSQNITETTTMVTVDFTRSNKDDLLNYSKKTEKEREKDTELLMQWGILQASSLVSDFHLKSHSIDGVDEDDLLKSSQEFNEDKKKKDRNELENIAFLTDKGSVKMVLTPDASSLKDDSGLQRMQYHDDNVSSKSVISNVLCQEEASQDQNIESLCRDKVLLEQKVDLGDSKKSAMFSAMGAQRSQQDVQEKTNLDSNENLEGKSTQRRRKMGSTRKLIKRTGEQVDDKDETGQSNLDIKVDKIKLGMMEAVEELPAIATRQVSQNEKVELSLRTVDKEQHTDPTSGVHDEEQKIGSITSDLHIVESNIIPGRDDYMTLLYEQSASHSEDSVNKACVRDNERNIGEEPLQLNDSAIHISSRNRRSVNPNTEDTINADYMPMSFNETGQNDGLNKEEITVIQDQPLKSEEAAGVAAPYLEKVKFVVSGEAGEENVQASAQELYATNQEAHNTNSEIKIASPNFSSTDRKRKLGSTRKNLGSQSKRDNLHEKREVDKEVTVPVVGDVLTGNASGVKEPQLHTEREESNFEQRTEQAFESHTCESQVKALVHHNVKESPASLREVVETEPQVSPDYLTENSSTSTKPVVMSELASEGRRRKMGSHRKSRGNRDHKDQITEEDGIKDQQKGGDARTMTEESGIKTINEDREESLGLDKKSEVGESEKKPSSNISSSGAGESSQPASHKAPKPANQVTTHTPTPFGSESQKTLSLAGKSPGADIGSNIYNVLMVGDTCVGKTSFIKRAQSGKFSLDLPSSVGLDSCKWTVVVDGKPVVLHLWDTAGQERFHSITRQIFHKAQAFLLMYDITSHKSFSAVSYWANCIQEGAGDNVIILLIGNKSDCADRQVKTQDGEILAKEYNFEFMECSAATGENVIHCLENMARMLSQKADTRQEPMVLNKESQQKQRSGCC</sequence>
<dbReference type="PROSITE" id="PS51421">
    <property type="entry name" value="RAS"/>
    <property type="match status" value="1"/>
</dbReference>
<gene>
    <name evidence="5" type="ORF">Q5P01_001578</name>
</gene>
<keyword evidence="6" id="KW-1185">Reference proteome</keyword>
<protein>
    <submittedName>
        <fullName evidence="5">Uncharacterized protein</fullName>
    </submittedName>
</protein>
<dbReference type="CDD" id="cd00154">
    <property type="entry name" value="Rab"/>
    <property type="match status" value="1"/>
</dbReference>
<feature type="compositionally biased region" description="Basic and acidic residues" evidence="4">
    <location>
        <begin position="959"/>
        <end position="970"/>
    </location>
</feature>
<dbReference type="SMART" id="SM00173">
    <property type="entry name" value="RAS"/>
    <property type="match status" value="1"/>
</dbReference>
<dbReference type="SMART" id="SM00174">
    <property type="entry name" value="RHO"/>
    <property type="match status" value="1"/>
</dbReference>
<dbReference type="NCBIfam" id="TIGR00231">
    <property type="entry name" value="small_GTP"/>
    <property type="match status" value="1"/>
</dbReference>
<proteinExistence type="predicted"/>
<feature type="compositionally biased region" description="Polar residues" evidence="4">
    <location>
        <begin position="246"/>
        <end position="263"/>
    </location>
</feature>
<feature type="compositionally biased region" description="Polar residues" evidence="4">
    <location>
        <begin position="1510"/>
        <end position="1522"/>
    </location>
</feature>
<feature type="compositionally biased region" description="Basic and acidic residues" evidence="4">
    <location>
        <begin position="1574"/>
        <end position="1596"/>
    </location>
</feature>
<comment type="caution">
    <text evidence="5">The sequence shown here is derived from an EMBL/GenBank/DDBJ whole genome shotgun (WGS) entry which is preliminary data.</text>
</comment>
<dbReference type="EMBL" id="JAUPFM010000001">
    <property type="protein sequence ID" value="KAK2862045.1"/>
    <property type="molecule type" value="Genomic_DNA"/>
</dbReference>
<evidence type="ECO:0000256" key="2">
    <source>
        <dbReference type="ARBA" id="ARBA00023134"/>
    </source>
</evidence>